<dbReference type="EMBL" id="ML991773">
    <property type="protein sequence ID" value="KAF2239090.1"/>
    <property type="molecule type" value="Genomic_DNA"/>
</dbReference>
<dbReference type="PANTHER" id="PTHR35560">
    <property type="entry name" value="BLL0132 PROTEIN"/>
    <property type="match status" value="1"/>
</dbReference>
<gene>
    <name evidence="2" type="ORF">EV356DRAFT_523854</name>
</gene>
<keyword evidence="1" id="KW-0732">Signal</keyword>
<dbReference type="PANTHER" id="PTHR35560:SF3">
    <property type="entry name" value="PEPTIDASE S9 PROLYL OLIGOPEPTIDASE CATALYTIC DOMAIN-CONTAINING PROTEIN"/>
    <property type="match status" value="1"/>
</dbReference>
<name>A0A6A6HNP8_VIRVR</name>
<dbReference type="AlphaFoldDB" id="A0A6A6HNP8"/>
<feature type="chain" id="PRO_5025530670" evidence="1">
    <location>
        <begin position="17"/>
        <end position="434"/>
    </location>
</feature>
<keyword evidence="3" id="KW-1185">Reference proteome</keyword>
<dbReference type="Proteomes" id="UP000800092">
    <property type="component" value="Unassembled WGS sequence"/>
</dbReference>
<evidence type="ECO:0000313" key="3">
    <source>
        <dbReference type="Proteomes" id="UP000800092"/>
    </source>
</evidence>
<dbReference type="SUPFAM" id="SSF53474">
    <property type="entry name" value="alpha/beta-Hydrolases"/>
    <property type="match status" value="1"/>
</dbReference>
<feature type="signal peptide" evidence="1">
    <location>
        <begin position="1"/>
        <end position="16"/>
    </location>
</feature>
<dbReference type="InterPro" id="IPR029058">
    <property type="entry name" value="AB_hydrolase_fold"/>
</dbReference>
<sequence length="434" mass="46896">MSLFFRLLLLTGLVSAQNYVGTQINNSLPFVPGSEITYFNVISSSGLNLTLTNYMSLNSSGKRFDPTKIQRAVIIIHGLQRDPGTYMANILSALSQVPNRPDVSVDSVAIMAPYFPNGDDKNYGYPWTDGLAPGKGSTTNALVWQGSQWAGGANNQYPSYSVHTSSYDALDQAVKWFDNTAVFPNMHQIVIAGHSLGAQTTNRYAAIGSVLNTKSPVNYWIANPNSWLWFNSSRPLDTSSCPTYDDYREGLSNFTNTYGATLLKGGGSAVLARWNSRNINFARGTQDTGDDSTTCAPETTGSNRNERFFNFIRWFPPSCPNPTSGPCDTVDYVNVGHDAGAMMASPAGQARLFLDNFSGDKSKATDFGCPRLQTGDDPYPNSTCTQPVAHPDQGTYSGLTYQGCYSNSAATLDLCASSCVKAGYSIAGAEYGNE</sequence>
<dbReference type="Gene3D" id="3.40.50.1820">
    <property type="entry name" value="alpha/beta hydrolase"/>
    <property type="match status" value="1"/>
</dbReference>
<organism evidence="2 3">
    <name type="scientific">Viridothelium virens</name>
    <name type="common">Speckled blister lichen</name>
    <name type="synonym">Trypethelium virens</name>
    <dbReference type="NCBI Taxonomy" id="1048519"/>
    <lineage>
        <taxon>Eukaryota</taxon>
        <taxon>Fungi</taxon>
        <taxon>Dikarya</taxon>
        <taxon>Ascomycota</taxon>
        <taxon>Pezizomycotina</taxon>
        <taxon>Dothideomycetes</taxon>
        <taxon>Dothideomycetes incertae sedis</taxon>
        <taxon>Trypetheliales</taxon>
        <taxon>Trypetheliaceae</taxon>
        <taxon>Viridothelium</taxon>
    </lineage>
</organism>
<evidence type="ECO:0000313" key="2">
    <source>
        <dbReference type="EMBL" id="KAF2239090.1"/>
    </source>
</evidence>
<reference evidence="2" key="1">
    <citation type="journal article" date="2020" name="Stud. Mycol.">
        <title>101 Dothideomycetes genomes: a test case for predicting lifestyles and emergence of pathogens.</title>
        <authorList>
            <person name="Haridas S."/>
            <person name="Albert R."/>
            <person name="Binder M."/>
            <person name="Bloem J."/>
            <person name="Labutti K."/>
            <person name="Salamov A."/>
            <person name="Andreopoulos B."/>
            <person name="Baker S."/>
            <person name="Barry K."/>
            <person name="Bills G."/>
            <person name="Bluhm B."/>
            <person name="Cannon C."/>
            <person name="Castanera R."/>
            <person name="Culley D."/>
            <person name="Daum C."/>
            <person name="Ezra D."/>
            <person name="Gonzalez J."/>
            <person name="Henrissat B."/>
            <person name="Kuo A."/>
            <person name="Liang C."/>
            <person name="Lipzen A."/>
            <person name="Lutzoni F."/>
            <person name="Magnuson J."/>
            <person name="Mondo S."/>
            <person name="Nolan M."/>
            <person name="Ohm R."/>
            <person name="Pangilinan J."/>
            <person name="Park H.-J."/>
            <person name="Ramirez L."/>
            <person name="Alfaro M."/>
            <person name="Sun H."/>
            <person name="Tritt A."/>
            <person name="Yoshinaga Y."/>
            <person name="Zwiers L.-H."/>
            <person name="Turgeon B."/>
            <person name="Goodwin S."/>
            <person name="Spatafora J."/>
            <person name="Crous P."/>
            <person name="Grigoriev I."/>
        </authorList>
    </citation>
    <scope>NUCLEOTIDE SEQUENCE</scope>
    <source>
        <strain evidence="2">Tuck. ex Michener</strain>
    </source>
</reference>
<dbReference type="OrthoDB" id="2019572at2759"/>
<protein>
    <submittedName>
        <fullName evidence="2">Uncharacterized protein</fullName>
    </submittedName>
</protein>
<evidence type="ECO:0000256" key="1">
    <source>
        <dbReference type="SAM" id="SignalP"/>
    </source>
</evidence>
<accession>A0A6A6HNP8</accession>
<proteinExistence type="predicted"/>